<evidence type="ECO:0000256" key="2">
    <source>
        <dbReference type="ARBA" id="ARBA00007911"/>
    </source>
</evidence>
<dbReference type="SMART" id="SM01226">
    <property type="entry name" value="GAGA_bind"/>
    <property type="match status" value="1"/>
</dbReference>
<gene>
    <name evidence="9" type="ORF">LIER_08895</name>
</gene>
<dbReference type="PANTHER" id="PTHR31421:SF6">
    <property type="entry name" value="PROTEIN BASIC PENTACYSTEINE7"/>
    <property type="match status" value="1"/>
</dbReference>
<dbReference type="EMBL" id="BAABME010001473">
    <property type="protein sequence ID" value="GAA0149810.1"/>
    <property type="molecule type" value="Genomic_DNA"/>
</dbReference>
<dbReference type="GO" id="GO:0043565">
    <property type="term" value="F:sequence-specific DNA binding"/>
    <property type="evidence" value="ECO:0007669"/>
    <property type="project" value="TreeGrafter"/>
</dbReference>
<dbReference type="GO" id="GO:0009723">
    <property type="term" value="P:response to ethylene"/>
    <property type="evidence" value="ECO:0007669"/>
    <property type="project" value="TreeGrafter"/>
</dbReference>
<keyword evidence="4 7" id="KW-0238">DNA-binding</keyword>
<comment type="function">
    <text evidence="7">Transcriptional regulator that specifically binds to GA-rich elements (GAGA-repeats) present in regulatory sequences of genes involved in developmental processes.</text>
</comment>
<sequence length="153" mass="16917">MNSCIPIAAIPIRSVAPVTSSSQNVGFDYAEYHDQNKSESFDQTHRKESSSSAEHNEIVDDDANCDFSEVPPPICSCTAVARRCYKNGPAGWQSTCCTMSLSEFPLPKSPSGRRMKGRKISGGAYTKLLRKLAREGHDLSQPVDLKNHWNRRG</sequence>
<evidence type="ECO:0000256" key="6">
    <source>
        <dbReference type="ARBA" id="ARBA00023242"/>
    </source>
</evidence>
<evidence type="ECO:0000313" key="9">
    <source>
        <dbReference type="EMBL" id="GAA0149810.1"/>
    </source>
</evidence>
<evidence type="ECO:0000256" key="3">
    <source>
        <dbReference type="ARBA" id="ARBA00023015"/>
    </source>
</evidence>
<dbReference type="GO" id="GO:0005634">
    <property type="term" value="C:nucleus"/>
    <property type="evidence" value="ECO:0007669"/>
    <property type="project" value="UniProtKB-SubCell"/>
</dbReference>
<dbReference type="Proteomes" id="UP001454036">
    <property type="component" value="Unassembled WGS sequence"/>
</dbReference>
<evidence type="ECO:0000256" key="8">
    <source>
        <dbReference type="SAM" id="MobiDB-lite"/>
    </source>
</evidence>
<comment type="caution">
    <text evidence="9">The sequence shown here is derived from an EMBL/GenBank/DDBJ whole genome shotgun (WGS) entry which is preliminary data.</text>
</comment>
<dbReference type="AlphaFoldDB" id="A0AAV3PHM0"/>
<protein>
    <recommendedName>
        <fullName evidence="7">GAGA-binding transcriptional activator</fullName>
    </recommendedName>
</protein>
<feature type="region of interest" description="Disordered" evidence="8">
    <location>
        <begin position="37"/>
        <end position="57"/>
    </location>
</feature>
<evidence type="ECO:0000256" key="7">
    <source>
        <dbReference type="RuleBase" id="RU367160"/>
    </source>
</evidence>
<organism evidence="9 10">
    <name type="scientific">Lithospermum erythrorhizon</name>
    <name type="common">Purple gromwell</name>
    <name type="synonym">Lithospermum officinale var. erythrorhizon</name>
    <dbReference type="NCBI Taxonomy" id="34254"/>
    <lineage>
        <taxon>Eukaryota</taxon>
        <taxon>Viridiplantae</taxon>
        <taxon>Streptophyta</taxon>
        <taxon>Embryophyta</taxon>
        <taxon>Tracheophyta</taxon>
        <taxon>Spermatophyta</taxon>
        <taxon>Magnoliopsida</taxon>
        <taxon>eudicotyledons</taxon>
        <taxon>Gunneridae</taxon>
        <taxon>Pentapetalae</taxon>
        <taxon>asterids</taxon>
        <taxon>lamiids</taxon>
        <taxon>Boraginales</taxon>
        <taxon>Boraginaceae</taxon>
        <taxon>Boraginoideae</taxon>
        <taxon>Lithospermeae</taxon>
        <taxon>Lithospermum</taxon>
    </lineage>
</organism>
<evidence type="ECO:0000313" key="10">
    <source>
        <dbReference type="Proteomes" id="UP001454036"/>
    </source>
</evidence>
<keyword evidence="3 7" id="KW-0805">Transcription regulation</keyword>
<comment type="subcellular location">
    <subcellularLocation>
        <location evidence="1 7">Nucleus</location>
    </subcellularLocation>
</comment>
<accession>A0AAV3PHM0</accession>
<dbReference type="Pfam" id="PF06217">
    <property type="entry name" value="GAGA_bind"/>
    <property type="match status" value="1"/>
</dbReference>
<proteinExistence type="inferred from homology"/>
<comment type="similarity">
    <text evidence="2 7">Belongs to the BBR/BPC family.</text>
</comment>
<evidence type="ECO:0000256" key="1">
    <source>
        <dbReference type="ARBA" id="ARBA00004123"/>
    </source>
</evidence>
<evidence type="ECO:0000256" key="5">
    <source>
        <dbReference type="ARBA" id="ARBA00023163"/>
    </source>
</evidence>
<reference evidence="9 10" key="1">
    <citation type="submission" date="2024-01" db="EMBL/GenBank/DDBJ databases">
        <title>The complete chloroplast genome sequence of Lithospermum erythrorhizon: insights into the phylogenetic relationship among Boraginaceae species and the maternal lineages of purple gromwells.</title>
        <authorList>
            <person name="Okada T."/>
            <person name="Watanabe K."/>
        </authorList>
    </citation>
    <scope>NUCLEOTIDE SEQUENCE [LARGE SCALE GENOMIC DNA]</scope>
</reference>
<keyword evidence="10" id="KW-1185">Reference proteome</keyword>
<keyword evidence="5 7" id="KW-0804">Transcription</keyword>
<dbReference type="GO" id="GO:0003700">
    <property type="term" value="F:DNA-binding transcription factor activity"/>
    <property type="evidence" value="ECO:0007669"/>
    <property type="project" value="UniProtKB-UniRule"/>
</dbReference>
<evidence type="ECO:0000256" key="4">
    <source>
        <dbReference type="ARBA" id="ARBA00023125"/>
    </source>
</evidence>
<dbReference type="PANTHER" id="PTHR31421">
    <property type="entry name" value="PROTEIN BASIC PENTACYSTEINE3"/>
    <property type="match status" value="1"/>
</dbReference>
<keyword evidence="6 7" id="KW-0539">Nucleus</keyword>
<name>A0AAV3PHM0_LITER</name>
<dbReference type="InterPro" id="IPR010409">
    <property type="entry name" value="GAGA-bd_tscrpt_act"/>
</dbReference>